<comment type="caution">
    <text evidence="2">The sequence shown here is derived from an EMBL/GenBank/DDBJ whole genome shotgun (WGS) entry which is preliminary data.</text>
</comment>
<name>A0A2G1W2A1_9BACT</name>
<sequence>MLLVFAFSVVAPSLVSAEDPGSVEGFPSGVVYNYDPNGDSFVSVDDPNAVINHLNIGGPYDPLLDVNFDFTNSALDALIVINALGRNPWQNNTTDPDDKYDVDNSGYASALDALRIINELNRRSSEPTPLLFKEVDADAPDYYDVDGNEILESADATAVIAHLNTL</sequence>
<reference evidence="2 3" key="1">
    <citation type="submission" date="2017-06" db="EMBL/GenBank/DDBJ databases">
        <title>Description of Rhodopirellula bahusiensis sp. nov.</title>
        <authorList>
            <person name="Kizina J."/>
            <person name="Harder J."/>
        </authorList>
    </citation>
    <scope>NUCLEOTIDE SEQUENCE [LARGE SCALE GENOMIC DNA]</scope>
    <source>
        <strain evidence="2 3">SWK21</strain>
    </source>
</reference>
<accession>A0A2G1W2A1</accession>
<evidence type="ECO:0008006" key="4">
    <source>
        <dbReference type="Google" id="ProtNLM"/>
    </source>
</evidence>
<proteinExistence type="predicted"/>
<organism evidence="2 3">
    <name type="scientific">Rhodopirellula bahusiensis</name>
    <dbReference type="NCBI Taxonomy" id="2014065"/>
    <lineage>
        <taxon>Bacteria</taxon>
        <taxon>Pseudomonadati</taxon>
        <taxon>Planctomycetota</taxon>
        <taxon>Planctomycetia</taxon>
        <taxon>Pirellulales</taxon>
        <taxon>Pirellulaceae</taxon>
        <taxon>Rhodopirellula</taxon>
    </lineage>
</organism>
<dbReference type="GO" id="GO:0000272">
    <property type="term" value="P:polysaccharide catabolic process"/>
    <property type="evidence" value="ECO:0007669"/>
    <property type="project" value="InterPro"/>
</dbReference>
<dbReference type="AlphaFoldDB" id="A0A2G1W2A1"/>
<dbReference type="EMBL" id="NIZW01000019">
    <property type="protein sequence ID" value="PHQ33177.1"/>
    <property type="molecule type" value="Genomic_DNA"/>
</dbReference>
<gene>
    <name evidence="2" type="ORF">CEE69_22210</name>
</gene>
<dbReference type="Pfam" id="PF00404">
    <property type="entry name" value="Dockerin_1"/>
    <property type="match status" value="1"/>
</dbReference>
<keyword evidence="3" id="KW-1185">Reference proteome</keyword>
<keyword evidence="1" id="KW-0732">Signal</keyword>
<evidence type="ECO:0000313" key="3">
    <source>
        <dbReference type="Proteomes" id="UP000225740"/>
    </source>
</evidence>
<dbReference type="GO" id="GO:0004553">
    <property type="term" value="F:hydrolase activity, hydrolyzing O-glycosyl compounds"/>
    <property type="evidence" value="ECO:0007669"/>
    <property type="project" value="InterPro"/>
</dbReference>
<dbReference type="InterPro" id="IPR002105">
    <property type="entry name" value="Dockerin_1_rpt"/>
</dbReference>
<protein>
    <recommendedName>
        <fullName evidence="4">Dockerin domain-containing protein</fullName>
    </recommendedName>
</protein>
<evidence type="ECO:0000313" key="2">
    <source>
        <dbReference type="EMBL" id="PHQ33177.1"/>
    </source>
</evidence>
<dbReference type="Proteomes" id="UP000225740">
    <property type="component" value="Unassembled WGS sequence"/>
</dbReference>
<feature type="chain" id="PRO_5013733486" description="Dockerin domain-containing protein" evidence="1">
    <location>
        <begin position="18"/>
        <end position="166"/>
    </location>
</feature>
<feature type="signal peptide" evidence="1">
    <location>
        <begin position="1"/>
        <end position="17"/>
    </location>
</feature>
<evidence type="ECO:0000256" key="1">
    <source>
        <dbReference type="SAM" id="SignalP"/>
    </source>
</evidence>